<dbReference type="Pfam" id="PF06051">
    <property type="entry name" value="DUF928"/>
    <property type="match status" value="1"/>
</dbReference>
<organism evidence="2 3">
    <name type="scientific">Aphanothece sacrum FPU1</name>
    <dbReference type="NCBI Taxonomy" id="1920663"/>
    <lineage>
        <taxon>Bacteria</taxon>
        <taxon>Bacillati</taxon>
        <taxon>Cyanobacteriota</taxon>
        <taxon>Cyanophyceae</taxon>
        <taxon>Oscillatoriophycideae</taxon>
        <taxon>Chroococcales</taxon>
        <taxon>Aphanothecaceae</taxon>
        <taxon>Aphanothece</taxon>
    </lineage>
</organism>
<evidence type="ECO:0008006" key="4">
    <source>
        <dbReference type="Google" id="ProtNLM"/>
    </source>
</evidence>
<sequence>MLNRTYRQIGYITMGVASILTLSLGDITAVVHAQTNSSSSSDSLSDVVPDRRKGGASRSSPSPTTAPADMLEAPERRKPAASRPLTNRCDFNPQEVIALIPRNLQGMTASNSPSLFFSVPSISSLTPIEIIVRGPKDELIYKKEFKGKGQAGIMSLQLPPLTKVEGQYHWYLSVICNQTDRAYDVVVEGLLQPIQINSTIAQQLEAATPAEKVKLYQSQNLWHETLTTLATLKISQPQDATTLSLWSDVLKSVDLDPAIAQQPLLPH</sequence>
<evidence type="ECO:0000313" key="2">
    <source>
        <dbReference type="EMBL" id="GBF81725.1"/>
    </source>
</evidence>
<comment type="caution">
    <text evidence="2">The sequence shown here is derived from an EMBL/GenBank/DDBJ whole genome shotgun (WGS) entry which is preliminary data.</text>
</comment>
<gene>
    <name evidence="2" type="ORF">AsFPU1_3145</name>
</gene>
<dbReference type="EMBL" id="BDQK01000013">
    <property type="protein sequence ID" value="GBF81725.1"/>
    <property type="molecule type" value="Genomic_DNA"/>
</dbReference>
<feature type="compositionally biased region" description="Low complexity" evidence="1">
    <location>
        <begin position="37"/>
        <end position="46"/>
    </location>
</feature>
<accession>A0A401IK85</accession>
<evidence type="ECO:0000256" key="1">
    <source>
        <dbReference type="SAM" id="MobiDB-lite"/>
    </source>
</evidence>
<evidence type="ECO:0000313" key="3">
    <source>
        <dbReference type="Proteomes" id="UP000287247"/>
    </source>
</evidence>
<reference evidence="3" key="1">
    <citation type="submission" date="2017-05" db="EMBL/GenBank/DDBJ databases">
        <title>Physiological properties and genetic analysis related to exopolysaccharide production of fresh-water unicellular cyanobacterium Aphanothece sacrum, Suizenji Nori, that has been cultured as a food source in Japan.</title>
        <authorList>
            <person name="Kanesaki Y."/>
            <person name="Yoshikawa S."/>
            <person name="Ohki K."/>
        </authorList>
    </citation>
    <scope>NUCLEOTIDE SEQUENCE [LARGE SCALE GENOMIC DNA]</scope>
    <source>
        <strain evidence="3">FPU1</strain>
    </source>
</reference>
<feature type="compositionally biased region" description="Low complexity" evidence="1">
    <location>
        <begin position="56"/>
        <end position="68"/>
    </location>
</feature>
<dbReference type="Proteomes" id="UP000287247">
    <property type="component" value="Unassembled WGS sequence"/>
</dbReference>
<keyword evidence="3" id="KW-1185">Reference proteome</keyword>
<dbReference type="AlphaFoldDB" id="A0A401IK85"/>
<feature type="region of interest" description="Disordered" evidence="1">
    <location>
        <begin position="35"/>
        <end position="88"/>
    </location>
</feature>
<dbReference type="OrthoDB" id="513783at2"/>
<protein>
    <recommendedName>
        <fullName evidence="4">DUF928 domain-containing protein</fullName>
    </recommendedName>
</protein>
<dbReference type="InterPro" id="IPR010328">
    <property type="entry name" value="DUF928"/>
</dbReference>
<dbReference type="RefSeq" id="WP_124974519.1">
    <property type="nucleotide sequence ID" value="NZ_BDQK01000013.1"/>
</dbReference>
<name>A0A401IK85_APHSA</name>
<proteinExistence type="predicted"/>